<sequence length="229" mass="26020">MPVKDNQNFKPLSLADQVSQQLQSDILNHRLSIGERLPTEPKLMARFNVGRSTVREAVKVLVNLGLIEVKQGRGTTVINDSLPDQTMSTTLKKASVIEVCEARKAIETGIVYLTCHNRNATDLKAMTYYLEIRVAAAKLRSLDSYQHADEQFHEAIAKATHNLVMTNLYADFWHSFKLRFGEQFAKAELSQEQTPIHKNILTAIEQRNAQQAVYWIEQNINLLEQTVNN</sequence>
<evidence type="ECO:0000259" key="4">
    <source>
        <dbReference type="PROSITE" id="PS50949"/>
    </source>
</evidence>
<reference evidence="6 8" key="2">
    <citation type="journal article" date="2015" name="Genome Announc.">
        <title>Expanding the biotechnology potential of lactobacilli through comparative genomics of 213 strains and associated genera.</title>
        <authorList>
            <person name="Sun Z."/>
            <person name="Harris H.M."/>
            <person name="McCann A."/>
            <person name="Guo C."/>
            <person name="Argimon S."/>
            <person name="Zhang W."/>
            <person name="Yang X."/>
            <person name="Jeffery I.B."/>
            <person name="Cooney J.C."/>
            <person name="Kagawa T.F."/>
            <person name="Liu W."/>
            <person name="Song Y."/>
            <person name="Salvetti E."/>
            <person name="Wrobel A."/>
            <person name="Rasinkangas P."/>
            <person name="Parkhill J."/>
            <person name="Rea M.C."/>
            <person name="O'Sullivan O."/>
            <person name="Ritari J."/>
            <person name="Douillard F.P."/>
            <person name="Paul Ross R."/>
            <person name="Yang R."/>
            <person name="Briner A.E."/>
            <person name="Felis G.E."/>
            <person name="de Vos W.M."/>
            <person name="Barrangou R."/>
            <person name="Klaenhammer T.R."/>
            <person name="Caufield P.W."/>
            <person name="Cui Y."/>
            <person name="Zhang H."/>
            <person name="O'Toole P.W."/>
        </authorList>
    </citation>
    <scope>NUCLEOTIDE SEQUENCE [LARGE SCALE GENOMIC DNA]</scope>
    <source>
        <strain evidence="6 8">DSM 18382</strain>
    </source>
</reference>
<evidence type="ECO:0000313" key="6">
    <source>
        <dbReference type="EMBL" id="KRM12191.1"/>
    </source>
</evidence>
<dbReference type="PROSITE" id="PS50949">
    <property type="entry name" value="HTH_GNTR"/>
    <property type="match status" value="1"/>
</dbReference>
<dbReference type="STRING" id="1423743.FD41_GL000546"/>
<protein>
    <submittedName>
        <fullName evidence="6">GntR family transcriptional regulator</fullName>
    </submittedName>
    <submittedName>
        <fullName evidence="5">Transcriptional regulator, GntR family</fullName>
    </submittedName>
</protein>
<dbReference type="GO" id="GO:0003700">
    <property type="term" value="F:DNA-binding transcription factor activity"/>
    <property type="evidence" value="ECO:0007669"/>
    <property type="project" value="InterPro"/>
</dbReference>
<dbReference type="InterPro" id="IPR011711">
    <property type="entry name" value="GntR_C"/>
</dbReference>
<name>X0PIZ6_9LACO</name>
<organism evidence="5 7">
    <name type="scientific">Lentilactobacillus farraginis DSM 18382 = JCM 14108</name>
    <dbReference type="NCBI Taxonomy" id="1423743"/>
    <lineage>
        <taxon>Bacteria</taxon>
        <taxon>Bacillati</taxon>
        <taxon>Bacillota</taxon>
        <taxon>Bacilli</taxon>
        <taxon>Lactobacillales</taxon>
        <taxon>Lactobacillaceae</taxon>
        <taxon>Lentilactobacillus</taxon>
    </lineage>
</organism>
<keyword evidence="2" id="KW-0238">DNA-binding</keyword>
<keyword evidence="1" id="KW-0805">Transcription regulation</keyword>
<comment type="caution">
    <text evidence="5">The sequence shown here is derived from an EMBL/GenBank/DDBJ whole genome shotgun (WGS) entry which is preliminary data.</text>
</comment>
<dbReference type="AlphaFoldDB" id="X0PIZ6"/>
<keyword evidence="3" id="KW-0804">Transcription</keyword>
<dbReference type="InterPro" id="IPR036388">
    <property type="entry name" value="WH-like_DNA-bd_sf"/>
</dbReference>
<feature type="domain" description="HTH gntR-type" evidence="4">
    <location>
        <begin position="12"/>
        <end position="80"/>
    </location>
</feature>
<dbReference type="InterPro" id="IPR000524">
    <property type="entry name" value="Tscrpt_reg_HTH_GntR"/>
</dbReference>
<dbReference type="SUPFAM" id="SSF48008">
    <property type="entry name" value="GntR ligand-binding domain-like"/>
    <property type="match status" value="1"/>
</dbReference>
<dbReference type="RefSeq" id="WP_035179293.1">
    <property type="nucleotide sequence ID" value="NZ_AZFY01000014.1"/>
</dbReference>
<dbReference type="PANTHER" id="PTHR43537:SF47">
    <property type="entry name" value="REGULATORY PROTEIN GNTR HTH"/>
    <property type="match status" value="1"/>
</dbReference>
<dbReference type="InterPro" id="IPR036390">
    <property type="entry name" value="WH_DNA-bd_sf"/>
</dbReference>
<dbReference type="Gene3D" id="1.20.120.530">
    <property type="entry name" value="GntR ligand-binding domain-like"/>
    <property type="match status" value="1"/>
</dbReference>
<dbReference type="PATRIC" id="fig|1423743.5.peg.562"/>
<evidence type="ECO:0000313" key="5">
    <source>
        <dbReference type="EMBL" id="GAF36516.1"/>
    </source>
</evidence>
<dbReference type="InterPro" id="IPR008920">
    <property type="entry name" value="TF_FadR/GntR_C"/>
</dbReference>
<dbReference type="OrthoDB" id="9816541at2"/>
<dbReference type="Proteomes" id="UP000051966">
    <property type="component" value="Unassembled WGS sequence"/>
</dbReference>
<accession>X0PIZ6</accession>
<dbReference type="PANTHER" id="PTHR43537">
    <property type="entry name" value="TRANSCRIPTIONAL REGULATOR, GNTR FAMILY"/>
    <property type="match status" value="1"/>
</dbReference>
<dbReference type="EMBL" id="AZFY01000014">
    <property type="protein sequence ID" value="KRM12191.1"/>
    <property type="molecule type" value="Genomic_DNA"/>
</dbReference>
<proteinExistence type="predicted"/>
<dbReference type="CDD" id="cd07377">
    <property type="entry name" value="WHTH_GntR"/>
    <property type="match status" value="1"/>
</dbReference>
<gene>
    <name evidence="6" type="ORF">FD41_GL000546</name>
    <name evidence="5" type="ORF">JCM14108_1486</name>
</gene>
<evidence type="ECO:0000256" key="3">
    <source>
        <dbReference type="ARBA" id="ARBA00023163"/>
    </source>
</evidence>
<dbReference type="Pfam" id="PF07729">
    <property type="entry name" value="FCD"/>
    <property type="match status" value="1"/>
</dbReference>
<dbReference type="EMBL" id="BAKI01000012">
    <property type="protein sequence ID" value="GAF36516.1"/>
    <property type="molecule type" value="Genomic_DNA"/>
</dbReference>
<dbReference type="Proteomes" id="UP000019488">
    <property type="component" value="Unassembled WGS sequence"/>
</dbReference>
<dbReference type="PRINTS" id="PR00035">
    <property type="entry name" value="HTHGNTR"/>
</dbReference>
<dbReference type="Gene3D" id="1.10.10.10">
    <property type="entry name" value="Winged helix-like DNA-binding domain superfamily/Winged helix DNA-binding domain"/>
    <property type="match status" value="1"/>
</dbReference>
<dbReference type="SMART" id="SM00345">
    <property type="entry name" value="HTH_GNTR"/>
    <property type="match status" value="1"/>
</dbReference>
<dbReference type="GO" id="GO:0003677">
    <property type="term" value="F:DNA binding"/>
    <property type="evidence" value="ECO:0007669"/>
    <property type="project" value="UniProtKB-KW"/>
</dbReference>
<evidence type="ECO:0000256" key="2">
    <source>
        <dbReference type="ARBA" id="ARBA00023125"/>
    </source>
</evidence>
<evidence type="ECO:0000313" key="7">
    <source>
        <dbReference type="Proteomes" id="UP000019488"/>
    </source>
</evidence>
<dbReference type="SUPFAM" id="SSF46785">
    <property type="entry name" value="Winged helix' DNA-binding domain"/>
    <property type="match status" value="1"/>
</dbReference>
<reference evidence="5" key="1">
    <citation type="journal article" date="2014" name="Genome Announc.">
        <title>Draft Genome Sequences of Two Lactobacillus Strains, L. farraginis JCM 14108T and L. composti JCM 14202T, Isolated from Compost of Distilled Shochu Residue.</title>
        <authorList>
            <person name="Yuki M."/>
            <person name="Oshima K."/>
            <person name="Suda W."/>
            <person name="Kitahara M."/>
            <person name="Kitamura K."/>
            <person name="Iida T."/>
            <person name="Hattori M."/>
            <person name="Ohkuma M."/>
        </authorList>
    </citation>
    <scope>NUCLEOTIDE SEQUENCE [LARGE SCALE GENOMIC DNA]</scope>
    <source>
        <strain evidence="5">JCM 14108</strain>
    </source>
</reference>
<keyword evidence="8" id="KW-1185">Reference proteome</keyword>
<evidence type="ECO:0000256" key="1">
    <source>
        <dbReference type="ARBA" id="ARBA00023015"/>
    </source>
</evidence>
<dbReference type="Pfam" id="PF00392">
    <property type="entry name" value="GntR"/>
    <property type="match status" value="1"/>
</dbReference>
<evidence type="ECO:0000313" key="8">
    <source>
        <dbReference type="Proteomes" id="UP000051966"/>
    </source>
</evidence>
<dbReference type="SMART" id="SM00895">
    <property type="entry name" value="FCD"/>
    <property type="match status" value="1"/>
</dbReference>